<evidence type="ECO:0008006" key="3">
    <source>
        <dbReference type="Google" id="ProtNLM"/>
    </source>
</evidence>
<accession>A0A2R7UD68</accession>
<proteinExistence type="predicted"/>
<reference evidence="1 2" key="1">
    <citation type="submission" date="2018-04" db="EMBL/GenBank/DDBJ databases">
        <authorList>
            <person name="Go L.Y."/>
            <person name="Mitchell J.A."/>
        </authorList>
    </citation>
    <scope>NUCLEOTIDE SEQUENCE [LARGE SCALE GENOMIC DNA]</scope>
    <source>
        <strain evidence="1 2">KCJK7865</strain>
    </source>
</reference>
<comment type="caution">
    <text evidence="1">The sequence shown here is derived from an EMBL/GenBank/DDBJ whole genome shotgun (WGS) entry which is preliminary data.</text>
</comment>
<dbReference type="RefSeq" id="WP_108481835.1">
    <property type="nucleotide sequence ID" value="NZ_QANO01000197.1"/>
</dbReference>
<dbReference type="AlphaFoldDB" id="A0A2R7UD68"/>
<sequence>MSSQSAQGYVQSVDHFATRQRKPQEALYLLLDPFAGCPPEHPLGIAALSEALGSDAVTRVDCSGLVQDPECWPALVRLAKPGDAPTALALLSATCAARESAATWHYVCGWLISDQPAALIAQHISVQCQVLHQPKPHGITAWFEPVRMALLRATLKNAGEVLGPVRSWLHPDGCGSCEVFERKPMAGELAVPEAVRATQHVAPQIIQLLCAWHRLSAVQHPHALWHFAGTSGLPENAPTHAMNLILKAFRQGLRDRADIQCMCLHMLMIHPLLLQHPTIQHDVEKAAAGEQRLADRFASYDDCTWSHIVAGLPQARSYS</sequence>
<organism evidence="1 2">
    <name type="scientific">Pseudomonas plecoglossicida</name>
    <dbReference type="NCBI Taxonomy" id="70775"/>
    <lineage>
        <taxon>Bacteria</taxon>
        <taxon>Pseudomonadati</taxon>
        <taxon>Pseudomonadota</taxon>
        <taxon>Gammaproteobacteria</taxon>
        <taxon>Pseudomonadales</taxon>
        <taxon>Pseudomonadaceae</taxon>
        <taxon>Pseudomonas</taxon>
    </lineage>
</organism>
<gene>
    <name evidence="1" type="ORF">DBB42_27200</name>
</gene>
<evidence type="ECO:0000313" key="2">
    <source>
        <dbReference type="Proteomes" id="UP000244874"/>
    </source>
</evidence>
<evidence type="ECO:0000313" key="1">
    <source>
        <dbReference type="EMBL" id="PTU49084.1"/>
    </source>
</evidence>
<dbReference type="Proteomes" id="UP000244874">
    <property type="component" value="Unassembled WGS sequence"/>
</dbReference>
<dbReference type="EMBL" id="QANO01000197">
    <property type="protein sequence ID" value="PTU49084.1"/>
    <property type="molecule type" value="Genomic_DNA"/>
</dbReference>
<name>A0A2R7UD68_PSEDL</name>
<protein>
    <recommendedName>
        <fullName evidence="3">DUF4123 domain-containing protein</fullName>
    </recommendedName>
</protein>